<evidence type="ECO:0000313" key="4">
    <source>
        <dbReference type="EMBL" id="KAK3276741.1"/>
    </source>
</evidence>
<evidence type="ECO:0000313" key="5">
    <source>
        <dbReference type="Proteomes" id="UP001190700"/>
    </source>
</evidence>
<keyword evidence="5" id="KW-1185">Reference proteome</keyword>
<dbReference type="SUPFAM" id="SSF49899">
    <property type="entry name" value="Concanavalin A-like lectins/glucanases"/>
    <property type="match status" value="1"/>
</dbReference>
<proteinExistence type="predicted"/>
<evidence type="ECO:0000256" key="2">
    <source>
        <dbReference type="SAM" id="MobiDB-lite"/>
    </source>
</evidence>
<dbReference type="InterPro" id="IPR051560">
    <property type="entry name" value="MAM_domain-containing"/>
</dbReference>
<feature type="compositionally biased region" description="Low complexity" evidence="2">
    <location>
        <begin position="205"/>
        <end position="228"/>
    </location>
</feature>
<evidence type="ECO:0000259" key="3">
    <source>
        <dbReference type="PROSITE" id="PS50060"/>
    </source>
</evidence>
<gene>
    <name evidence="4" type="ORF">CYMTET_15211</name>
</gene>
<dbReference type="CDD" id="cd06263">
    <property type="entry name" value="MAM"/>
    <property type="match status" value="1"/>
</dbReference>
<dbReference type="Proteomes" id="UP001190700">
    <property type="component" value="Unassembled WGS sequence"/>
</dbReference>
<feature type="domain" description="MAM" evidence="3">
    <location>
        <begin position="251"/>
        <end position="374"/>
    </location>
</feature>
<dbReference type="SMART" id="SM00137">
    <property type="entry name" value="MAM"/>
    <property type="match status" value="1"/>
</dbReference>
<feature type="region of interest" description="Disordered" evidence="2">
    <location>
        <begin position="151"/>
        <end position="241"/>
    </location>
</feature>
<dbReference type="PROSITE" id="PS50060">
    <property type="entry name" value="MAM_2"/>
    <property type="match status" value="1"/>
</dbReference>
<comment type="caution">
    <text evidence="4">The sequence shown here is derived from an EMBL/GenBank/DDBJ whole genome shotgun (WGS) entry which is preliminary data.</text>
</comment>
<keyword evidence="1" id="KW-0175">Coiled coil</keyword>
<feature type="compositionally biased region" description="Low complexity" evidence="2">
    <location>
        <begin position="165"/>
        <end position="192"/>
    </location>
</feature>
<sequence length="601" mass="62332">MVTANRGQERVSRDYHTATLHAEQDYSNAYASKKGFRVFTNDPETGYTETLTVTPDDGLYVRGERVVTESTLQTLLNRVQLLETERASQEERIQAVQASYDVLLQEKHPPDCGPPGGEKLQYIGGQWVCVCNTGYSGKSCFDTFTPTNSPATTHPTTQNPTSLAPTTQFPTTITPTTSSPTRTKSPSHTRSPNTVSPTDAPTTQSPLTASPSKSPTTPSPTISPTTGVPTPPVTQSPTNNNTMILSLTRPYSETFETGLGYLYNVGPSATWLVHSGATSTVDSGPKSSRGDGSTHYAYIDATHAYPNKIGVLQSPPIVPEVGVRPLITFYFHMYGRDSGSLYVDLYYAGFSNWTEVWSAVGSQGDEWHFVELGLPMASDADGPVVVREYASLLIEEDPKDTGVYKTGLRFGVLQTGSSASEDLFTPEWKGSGTKAVETMSRMPGLTNGSAGIIVTIPIDAGGKGGDGGRGDLPGASGTCFSGGAGAGGGGDGGRGYPRGGASGTGGMLVLIVGGNLTIGSQGSILSEGSAGGGVPQYKSAKGGGGSGGGIVILVHGGEMLNSGTISVSGGPGGAPGYYSWQRGSPGAAGLLQVVKADPALT</sequence>
<dbReference type="Pfam" id="PF00629">
    <property type="entry name" value="MAM"/>
    <property type="match status" value="1"/>
</dbReference>
<reference evidence="4 5" key="1">
    <citation type="journal article" date="2015" name="Genome Biol. Evol.">
        <title>Comparative Genomics of a Bacterivorous Green Alga Reveals Evolutionary Causalities and Consequences of Phago-Mixotrophic Mode of Nutrition.</title>
        <authorList>
            <person name="Burns J.A."/>
            <person name="Paasch A."/>
            <person name="Narechania A."/>
            <person name="Kim E."/>
        </authorList>
    </citation>
    <scope>NUCLEOTIDE SEQUENCE [LARGE SCALE GENOMIC DNA]</scope>
    <source>
        <strain evidence="4 5">PLY_AMNH</strain>
    </source>
</reference>
<dbReference type="GO" id="GO:0016020">
    <property type="term" value="C:membrane"/>
    <property type="evidence" value="ECO:0007669"/>
    <property type="project" value="InterPro"/>
</dbReference>
<feature type="compositionally biased region" description="Polar residues" evidence="2">
    <location>
        <begin position="193"/>
        <end position="204"/>
    </location>
</feature>
<dbReference type="AlphaFoldDB" id="A0AAE0GFZ0"/>
<dbReference type="InterPro" id="IPR000998">
    <property type="entry name" value="MAM_dom"/>
</dbReference>
<dbReference type="SUPFAM" id="SSF46966">
    <property type="entry name" value="Spectrin repeat"/>
    <property type="match status" value="1"/>
</dbReference>
<organism evidence="4 5">
    <name type="scientific">Cymbomonas tetramitiformis</name>
    <dbReference type="NCBI Taxonomy" id="36881"/>
    <lineage>
        <taxon>Eukaryota</taxon>
        <taxon>Viridiplantae</taxon>
        <taxon>Chlorophyta</taxon>
        <taxon>Pyramimonadophyceae</taxon>
        <taxon>Pyramimonadales</taxon>
        <taxon>Pyramimonadaceae</taxon>
        <taxon>Cymbomonas</taxon>
    </lineage>
</organism>
<name>A0AAE0GFZ0_9CHLO</name>
<feature type="coiled-coil region" evidence="1">
    <location>
        <begin position="72"/>
        <end position="106"/>
    </location>
</feature>
<evidence type="ECO:0000256" key="1">
    <source>
        <dbReference type="SAM" id="Coils"/>
    </source>
</evidence>
<dbReference type="EMBL" id="LGRX02006408">
    <property type="protein sequence ID" value="KAK3276741.1"/>
    <property type="molecule type" value="Genomic_DNA"/>
</dbReference>
<feature type="compositionally biased region" description="Polar residues" evidence="2">
    <location>
        <begin position="151"/>
        <end position="164"/>
    </location>
</feature>
<dbReference type="InterPro" id="IPR013320">
    <property type="entry name" value="ConA-like_dom_sf"/>
</dbReference>
<dbReference type="Gene3D" id="2.60.120.200">
    <property type="match status" value="1"/>
</dbReference>
<dbReference type="PANTHER" id="PTHR23282">
    <property type="entry name" value="APICAL ENDOSOMAL GLYCOPROTEIN PRECURSOR"/>
    <property type="match status" value="1"/>
</dbReference>
<dbReference type="PANTHER" id="PTHR23282:SF101">
    <property type="entry name" value="MAM DOMAIN-CONTAINING PROTEIN"/>
    <property type="match status" value="1"/>
</dbReference>
<protein>
    <recommendedName>
        <fullName evidence="3">MAM domain-containing protein</fullName>
    </recommendedName>
</protein>
<accession>A0AAE0GFZ0</accession>